<dbReference type="Proteomes" id="UP000748025">
    <property type="component" value="Unassembled WGS sequence"/>
</dbReference>
<evidence type="ECO:0000313" key="3">
    <source>
        <dbReference type="Proteomes" id="UP000748025"/>
    </source>
</evidence>
<protein>
    <submittedName>
        <fullName evidence="2">Uncharacterized protein</fullName>
    </submittedName>
</protein>
<feature type="chain" id="PRO_5040262607" evidence="1">
    <location>
        <begin position="19"/>
        <end position="191"/>
    </location>
</feature>
<dbReference type="EMBL" id="SRPW01001817">
    <property type="protein sequence ID" value="KAG5998901.1"/>
    <property type="molecule type" value="Genomic_DNA"/>
</dbReference>
<organism evidence="2 3">
    <name type="scientific">Claviceps pusilla</name>
    <dbReference type="NCBI Taxonomy" id="123648"/>
    <lineage>
        <taxon>Eukaryota</taxon>
        <taxon>Fungi</taxon>
        <taxon>Dikarya</taxon>
        <taxon>Ascomycota</taxon>
        <taxon>Pezizomycotina</taxon>
        <taxon>Sordariomycetes</taxon>
        <taxon>Hypocreomycetidae</taxon>
        <taxon>Hypocreales</taxon>
        <taxon>Clavicipitaceae</taxon>
        <taxon>Claviceps</taxon>
    </lineage>
</organism>
<evidence type="ECO:0000313" key="2">
    <source>
        <dbReference type="EMBL" id="KAG5998901.1"/>
    </source>
</evidence>
<keyword evidence="1" id="KW-0732">Signal</keyword>
<reference evidence="2" key="1">
    <citation type="journal article" date="2020" name="bioRxiv">
        <title>Whole genome comparisons of ergot fungi reveals the divergence and evolution of species within the genus Claviceps are the result of varying mechanisms driving genome evolution and host range expansion.</title>
        <authorList>
            <person name="Wyka S.A."/>
            <person name="Mondo S.J."/>
            <person name="Liu M."/>
            <person name="Dettman J."/>
            <person name="Nalam V."/>
            <person name="Broders K.D."/>
        </authorList>
    </citation>
    <scope>NUCLEOTIDE SEQUENCE</scope>
    <source>
        <strain evidence="2">CCC 602</strain>
    </source>
</reference>
<sequence>MKFSVISTLLMAAVPALAETVDYTLSCNRHQYNSDVDNEGRLYSFKYANYCIAILGCQSYSKPKTDYSTKRLVGECLQCPSGKEGSEMKDGCTLVSKKKGDEASASVPVLAKTADYTLTCNRDMYKGDAAGESVFSSTLYLDLCLKIFRCKSYTTVALGSKDKAFVGECLKCSAGLDPSLAGGFCSLARKA</sequence>
<comment type="caution">
    <text evidence="2">The sequence shown here is derived from an EMBL/GenBank/DDBJ whole genome shotgun (WGS) entry which is preliminary data.</text>
</comment>
<feature type="signal peptide" evidence="1">
    <location>
        <begin position="1"/>
        <end position="18"/>
    </location>
</feature>
<gene>
    <name evidence="2" type="ORF">E4U43_002351</name>
</gene>
<proteinExistence type="predicted"/>
<evidence type="ECO:0000256" key="1">
    <source>
        <dbReference type="SAM" id="SignalP"/>
    </source>
</evidence>
<dbReference type="AlphaFoldDB" id="A0A9P7SXK7"/>
<keyword evidence="3" id="KW-1185">Reference proteome</keyword>
<accession>A0A9P7SXK7</accession>
<dbReference type="OrthoDB" id="4955351at2759"/>
<name>A0A9P7SXK7_9HYPO</name>